<evidence type="ECO:0000256" key="11">
    <source>
        <dbReference type="ARBA" id="ARBA00038474"/>
    </source>
</evidence>
<evidence type="ECO:0000256" key="8">
    <source>
        <dbReference type="ARBA" id="ARBA00023125"/>
    </source>
</evidence>
<feature type="domain" description="C2H2-type" evidence="16">
    <location>
        <begin position="567"/>
        <end position="594"/>
    </location>
</feature>
<evidence type="ECO:0000256" key="1">
    <source>
        <dbReference type="ARBA" id="ARBA00004123"/>
    </source>
</evidence>
<dbReference type="FunFam" id="3.30.160.60:FF:000025">
    <property type="entry name" value="Spalt-like transcription factor 1"/>
    <property type="match status" value="1"/>
</dbReference>
<reference evidence="17" key="2">
    <citation type="submission" date="2025-09" db="UniProtKB">
        <authorList>
            <consortium name="Ensembl"/>
        </authorList>
    </citation>
    <scope>IDENTIFICATION</scope>
</reference>
<reference evidence="17" key="1">
    <citation type="submission" date="2025-08" db="UniProtKB">
        <authorList>
            <consortium name="Ensembl"/>
        </authorList>
    </citation>
    <scope>IDENTIFICATION</scope>
</reference>
<dbReference type="GO" id="GO:0009966">
    <property type="term" value="P:regulation of signal transduction"/>
    <property type="evidence" value="ECO:0007669"/>
    <property type="project" value="UniProtKB-ARBA"/>
</dbReference>
<feature type="compositionally biased region" description="Low complexity" evidence="15">
    <location>
        <begin position="505"/>
        <end position="522"/>
    </location>
</feature>
<dbReference type="AlphaFoldDB" id="A0A8D2LCC1"/>
<feature type="domain" description="C2H2-type" evidence="16">
    <location>
        <begin position="395"/>
        <end position="422"/>
    </location>
</feature>
<accession>A0A8D2LCC1</accession>
<keyword evidence="8" id="KW-0238">DNA-binding</keyword>
<feature type="region of interest" description="Disordered" evidence="15">
    <location>
        <begin position="496"/>
        <end position="550"/>
    </location>
</feature>
<dbReference type="FunFam" id="3.30.160.60:FF:000215">
    <property type="entry name" value="Spalt-like transcription factor 3"/>
    <property type="match status" value="1"/>
</dbReference>
<keyword evidence="5 14" id="KW-0863">Zinc-finger</keyword>
<evidence type="ECO:0000313" key="17">
    <source>
        <dbReference type="Ensembl" id="ENSVKKP00000020003.1"/>
    </source>
</evidence>
<dbReference type="Gene3D" id="3.30.160.60">
    <property type="entry name" value="Classic Zinc Finger"/>
    <property type="match status" value="6"/>
</dbReference>
<dbReference type="InterPro" id="IPR051565">
    <property type="entry name" value="Sal_C2H2-zinc-finger"/>
</dbReference>
<feature type="domain" description="C2H2-type" evidence="16">
    <location>
        <begin position="595"/>
        <end position="622"/>
    </location>
</feature>
<feature type="region of interest" description="Disordered" evidence="15">
    <location>
        <begin position="1"/>
        <end position="40"/>
    </location>
</feature>
<dbReference type="GO" id="GO:0035108">
    <property type="term" value="P:limb morphogenesis"/>
    <property type="evidence" value="ECO:0007669"/>
    <property type="project" value="UniProtKB-ARBA"/>
</dbReference>
<dbReference type="SMART" id="SM00355">
    <property type="entry name" value="ZnF_C2H2"/>
    <property type="match status" value="7"/>
</dbReference>
<keyword evidence="6" id="KW-0862">Zinc</keyword>
<dbReference type="FunFam" id="3.30.160.60:FF:000260">
    <property type="entry name" value="Spalt-like transcription factor 1"/>
    <property type="match status" value="1"/>
</dbReference>
<comment type="subcellular location">
    <subcellularLocation>
        <location evidence="1">Nucleus</location>
    </subcellularLocation>
</comment>
<feature type="domain" description="C2H2-type" evidence="16">
    <location>
        <begin position="945"/>
        <end position="972"/>
    </location>
</feature>
<comment type="function">
    <text evidence="12">Required for the establishment of the posterior-most head and the anterior-most tail segments of the embryo. Probably function as a transcriptional regulator. Could repress the transcription of the tsh gene.</text>
</comment>
<sequence>GLFCGGAPPMECAPQRGPPGSPRDLPGDRGGEMSSKRCRTEETKICQKCCAEFFDLSEFLEHKKNCTKMPPVLIMNDGEGTVPLAGFSDSSSGSFSSNQMDSRTAKENHTKSCSAPGEKREESAEAEPVGGMYLKTEPPVAPAALGLSYLPKPKVPNTNVTLQTIRGTKVAVNQCTSEAPSPSSANLSAIPMILEQLVCLQQQQLQQIQLTEQIRIQIAMMAPHVLHSSLAAAATDPLKALGAHMSQQVSAAVALIGQKAGNQSLSLESLKQGKLPHSSVGIPAAVSVAGGLMPAISMKPDASRSLPNSMSCFQSPLLPQPSSSVIFQNPLSAVSLAVDPSKKGKGKLPNVNVSENKPAVEESFFKHKCKFCGKVFGNDSALQIHLRSHTGERPYKCNICGNRFTTKGNLKVHFQRHKDKYPNIKMNPYPVPEHLDNVPTSSGIPYGMSVPLDESNLIVDTKPILTTLPTSVGAGLPQHPSGLASSKESFASALLGDAQPRPSPESEGGSSSGVTSHESGVEQNRGSPQASCSVSAFPVSRAGEQGSETTKLQQLVENIDKSTADPNKCLICHRVLSCQSSLKMHYRTHTGERPFKCKICGRAFSTKGNLKTHYGVHRGNTPLKMQHSCPICQKKFTNAVVLQQHIRMHMGGQIPNTPVPENTRDNSDVETIAAEKNGDPCCPEGNVECMEMEGDLELLDGPSHSSKPLASCSAQADPSTSVFSSISVLENQMKIVNSTLSLQRQSSLKSSDNGSAESDGMTNDSSSVAGDADYQNGSRSPVASESASFQALSPANSQAESTRSKSPGFSAQEDGVVGSKAEAPETHSLERDSALDLTYGNIGRKVIKEEPGLHFSNGEYGRSSVHTAFVRAPPALIKMEIPSDRPISSSHFIGPPALSPGVPPLLVPLPRRTAKQHICTTCGKNFSSASALQIHERTHTGEKPFACTICGRAFTTKGNLKVHVGTHMWNNSARRGRRLSIDNPMALLSSDPKKVSEMFPKDVVPPSVNLDSAAWNQYAAVLSNGLAMKTNEISVIQSGGIPSLPTTVGGGPAINVAMNSTTVSKMDSSQSAIGVELEKPSSTAADNVPKCQFPHFMEENKIAVN</sequence>
<keyword evidence="2" id="KW-0217">Developmental protein</keyword>
<dbReference type="GO" id="GO:0021772">
    <property type="term" value="P:olfactory bulb development"/>
    <property type="evidence" value="ECO:0007669"/>
    <property type="project" value="UniProtKB-ARBA"/>
</dbReference>
<dbReference type="PROSITE" id="PS50157">
    <property type="entry name" value="ZINC_FINGER_C2H2_2"/>
    <property type="match status" value="7"/>
</dbReference>
<feature type="domain" description="C2H2-type" evidence="16">
    <location>
        <begin position="367"/>
        <end position="394"/>
    </location>
</feature>
<evidence type="ECO:0000256" key="2">
    <source>
        <dbReference type="ARBA" id="ARBA00022473"/>
    </source>
</evidence>
<dbReference type="Pfam" id="PF00096">
    <property type="entry name" value="zf-C2H2"/>
    <property type="match status" value="6"/>
</dbReference>
<dbReference type="InterPro" id="IPR013087">
    <property type="entry name" value="Znf_C2H2_type"/>
</dbReference>
<feature type="region of interest" description="Disordered" evidence="15">
    <location>
        <begin position="697"/>
        <end position="716"/>
    </location>
</feature>
<evidence type="ECO:0000256" key="15">
    <source>
        <dbReference type="SAM" id="MobiDB-lite"/>
    </source>
</evidence>
<dbReference type="PROSITE" id="PS00028">
    <property type="entry name" value="ZINC_FINGER_C2H2_1"/>
    <property type="match status" value="7"/>
</dbReference>
<feature type="compositionally biased region" description="Basic and acidic residues" evidence="15">
    <location>
        <begin position="822"/>
        <end position="834"/>
    </location>
</feature>
<dbReference type="FunFam" id="3.30.160.60:FF:000291">
    <property type="entry name" value="Spalt-like transcription factor 4"/>
    <property type="match status" value="1"/>
</dbReference>
<keyword evidence="4" id="KW-0677">Repeat</keyword>
<feature type="region of interest" description="Disordered" evidence="15">
    <location>
        <begin position="84"/>
        <end position="128"/>
    </location>
</feature>
<keyword evidence="9" id="KW-0804">Transcription</keyword>
<evidence type="ECO:0000256" key="14">
    <source>
        <dbReference type="PROSITE-ProRule" id="PRU00042"/>
    </source>
</evidence>
<keyword evidence="10" id="KW-0539">Nucleus</keyword>
<protein>
    <recommendedName>
        <fullName evidence="13">Homeotic protein spalt-major</fullName>
    </recommendedName>
</protein>
<feature type="compositionally biased region" description="Low complexity" evidence="15">
    <location>
        <begin position="86"/>
        <end position="97"/>
    </location>
</feature>
<name>A0A8D2LCC1_VARKO</name>
<dbReference type="GO" id="GO:0000981">
    <property type="term" value="F:DNA-binding transcription factor activity, RNA polymerase II-specific"/>
    <property type="evidence" value="ECO:0007669"/>
    <property type="project" value="TreeGrafter"/>
</dbReference>
<evidence type="ECO:0000256" key="9">
    <source>
        <dbReference type="ARBA" id="ARBA00023163"/>
    </source>
</evidence>
<dbReference type="OMA" id="SKPQHIN"/>
<evidence type="ECO:0000256" key="13">
    <source>
        <dbReference type="ARBA" id="ARBA00071947"/>
    </source>
</evidence>
<keyword evidence="18" id="KW-1185">Reference proteome</keyword>
<feature type="compositionally biased region" description="Polar residues" evidence="15">
    <location>
        <begin position="775"/>
        <end position="809"/>
    </location>
</feature>
<evidence type="ECO:0000256" key="4">
    <source>
        <dbReference type="ARBA" id="ARBA00022737"/>
    </source>
</evidence>
<dbReference type="CDD" id="cd20908">
    <property type="entry name" value="SUF4-like"/>
    <property type="match status" value="1"/>
</dbReference>
<evidence type="ECO:0000256" key="12">
    <source>
        <dbReference type="ARBA" id="ARBA00056983"/>
    </source>
</evidence>
<evidence type="ECO:0000256" key="5">
    <source>
        <dbReference type="ARBA" id="ARBA00022771"/>
    </source>
</evidence>
<dbReference type="FunFam" id="3.30.160.60:FF:000302">
    <property type="entry name" value="Spalt-like transcription factor 1"/>
    <property type="match status" value="1"/>
</dbReference>
<evidence type="ECO:0000256" key="6">
    <source>
        <dbReference type="ARBA" id="ARBA00022833"/>
    </source>
</evidence>
<proteinExistence type="inferred from homology"/>
<dbReference type="InterPro" id="IPR036236">
    <property type="entry name" value="Znf_C2H2_sf"/>
</dbReference>
<evidence type="ECO:0000256" key="7">
    <source>
        <dbReference type="ARBA" id="ARBA00023015"/>
    </source>
</evidence>
<dbReference type="SUPFAM" id="SSF57667">
    <property type="entry name" value="beta-beta-alpha zinc fingers"/>
    <property type="match status" value="4"/>
</dbReference>
<feature type="compositionally biased region" description="Polar residues" evidence="15">
    <location>
        <begin position="524"/>
        <end position="534"/>
    </location>
</feature>
<evidence type="ECO:0000313" key="18">
    <source>
        <dbReference type="Proteomes" id="UP000694545"/>
    </source>
</evidence>
<feature type="region of interest" description="Disordered" evidence="15">
    <location>
        <begin position="742"/>
        <end position="834"/>
    </location>
</feature>
<dbReference type="FunFam" id="3.30.160.60:FF:001874">
    <property type="entry name" value="sal-like protein 4 isoform X2"/>
    <property type="match status" value="1"/>
</dbReference>
<feature type="compositionally biased region" description="Basic and acidic residues" evidence="15">
    <location>
        <begin position="25"/>
        <end position="40"/>
    </location>
</feature>
<dbReference type="GO" id="GO:0005634">
    <property type="term" value="C:nucleus"/>
    <property type="evidence" value="ECO:0007669"/>
    <property type="project" value="UniProtKB-SubCell"/>
</dbReference>
<feature type="domain" description="C2H2-type" evidence="16">
    <location>
        <begin position="627"/>
        <end position="654"/>
    </location>
</feature>
<dbReference type="PANTHER" id="PTHR23233:SF19">
    <property type="entry name" value="SAL-LIKE PROTEIN 4"/>
    <property type="match status" value="1"/>
</dbReference>
<dbReference type="GO" id="GO:0008270">
    <property type="term" value="F:zinc ion binding"/>
    <property type="evidence" value="ECO:0007669"/>
    <property type="project" value="UniProtKB-KW"/>
</dbReference>
<dbReference type="PANTHER" id="PTHR23233">
    <property type="entry name" value="SAL-LIKE PROTEIN"/>
    <property type="match status" value="1"/>
</dbReference>
<comment type="similarity">
    <text evidence="11">Belongs to the sal C2H2-type zinc-finger protein family.</text>
</comment>
<dbReference type="Ensembl" id="ENSVKKT00000020494.1">
    <property type="protein sequence ID" value="ENSVKKP00000020003.1"/>
    <property type="gene ID" value="ENSVKKG00000013526.1"/>
</dbReference>
<feature type="compositionally biased region" description="Low complexity" evidence="15">
    <location>
        <begin position="742"/>
        <end position="751"/>
    </location>
</feature>
<gene>
    <name evidence="17" type="primary">SALL4</name>
</gene>
<feature type="domain" description="C2H2-type" evidence="16">
    <location>
        <begin position="917"/>
        <end position="944"/>
    </location>
</feature>
<feature type="compositionally biased region" description="Polar residues" evidence="15">
    <location>
        <begin position="752"/>
        <end position="768"/>
    </location>
</feature>
<dbReference type="GO" id="GO:0000978">
    <property type="term" value="F:RNA polymerase II cis-regulatory region sequence-specific DNA binding"/>
    <property type="evidence" value="ECO:0007669"/>
    <property type="project" value="TreeGrafter"/>
</dbReference>
<dbReference type="Proteomes" id="UP000694545">
    <property type="component" value="Unplaced"/>
</dbReference>
<feature type="compositionally biased region" description="Polar residues" evidence="15">
    <location>
        <begin position="703"/>
        <end position="716"/>
    </location>
</feature>
<evidence type="ECO:0000256" key="3">
    <source>
        <dbReference type="ARBA" id="ARBA00022723"/>
    </source>
</evidence>
<organism evidence="17 18">
    <name type="scientific">Varanus komodoensis</name>
    <name type="common">Komodo dragon</name>
    <dbReference type="NCBI Taxonomy" id="61221"/>
    <lineage>
        <taxon>Eukaryota</taxon>
        <taxon>Metazoa</taxon>
        <taxon>Chordata</taxon>
        <taxon>Craniata</taxon>
        <taxon>Vertebrata</taxon>
        <taxon>Euteleostomi</taxon>
        <taxon>Lepidosauria</taxon>
        <taxon>Squamata</taxon>
        <taxon>Bifurcata</taxon>
        <taxon>Unidentata</taxon>
        <taxon>Episquamata</taxon>
        <taxon>Toxicofera</taxon>
        <taxon>Anguimorpha</taxon>
        <taxon>Paleoanguimorpha</taxon>
        <taxon>Varanoidea</taxon>
        <taxon>Varanidae</taxon>
        <taxon>Varanus</taxon>
    </lineage>
</organism>
<evidence type="ECO:0000256" key="10">
    <source>
        <dbReference type="ARBA" id="ARBA00023242"/>
    </source>
</evidence>
<keyword evidence="3" id="KW-0479">Metal-binding</keyword>
<evidence type="ECO:0000259" key="16">
    <source>
        <dbReference type="PROSITE" id="PS50157"/>
    </source>
</evidence>
<keyword evidence="7" id="KW-0805">Transcription regulation</keyword>